<dbReference type="Proteomes" id="UP000321922">
    <property type="component" value="Unassembled WGS sequence"/>
</dbReference>
<protein>
    <recommendedName>
        <fullName evidence="4">Hemolysin</fullName>
    </recommendedName>
</protein>
<dbReference type="AlphaFoldDB" id="A0A511QGZ6"/>
<feature type="chain" id="PRO_5022059032" description="Hemolysin" evidence="1">
    <location>
        <begin position="21"/>
        <end position="254"/>
    </location>
</feature>
<feature type="signal peptide" evidence="1">
    <location>
        <begin position="1"/>
        <end position="20"/>
    </location>
</feature>
<dbReference type="RefSeq" id="WP_039979947.1">
    <property type="nucleotide sequence ID" value="NZ_BAOJ01000024.1"/>
</dbReference>
<evidence type="ECO:0000313" key="3">
    <source>
        <dbReference type="Proteomes" id="UP000321922"/>
    </source>
</evidence>
<evidence type="ECO:0000256" key="1">
    <source>
        <dbReference type="SAM" id="SignalP"/>
    </source>
</evidence>
<evidence type="ECO:0000313" key="2">
    <source>
        <dbReference type="EMBL" id="GEM76579.1"/>
    </source>
</evidence>
<proteinExistence type="predicted"/>
<evidence type="ECO:0008006" key="4">
    <source>
        <dbReference type="Google" id="ProtNLM"/>
    </source>
</evidence>
<dbReference type="OrthoDB" id="5904795at2"/>
<keyword evidence="3" id="KW-1185">Reference proteome</keyword>
<sequence>MKHKLSLTLVPLFLSSQILAENKSITDNKKLFGDISHELSAEYNKKATIDVVSKDGKKHKVYLESLYQSDNGGKAYDNYGNSYILKGIYEVPNEFGNMIERSCAEAKLYLDPSFLPKVAPEDLPGPSCYIESSAKETDDNNNFIDRDAYSKILLGGNGKDQTFVCKRFSAYAPPMVWSPKINVASHLGSTSYTIKTKIMGNTQVQSWAKFYNRGWQNKYFYDSSINLTTGNAAASVYMSYKGNPLGSAIQGTVC</sequence>
<comment type="caution">
    <text evidence="2">The sequence shown here is derived from an EMBL/GenBank/DDBJ whole genome shotgun (WGS) entry which is preliminary data.</text>
</comment>
<organism evidence="2 3">
    <name type="scientific">Vibrio sagamiensis NBRC 104589</name>
    <dbReference type="NCBI Taxonomy" id="1219064"/>
    <lineage>
        <taxon>Bacteria</taxon>
        <taxon>Pseudomonadati</taxon>
        <taxon>Pseudomonadota</taxon>
        <taxon>Gammaproteobacteria</taxon>
        <taxon>Vibrionales</taxon>
        <taxon>Vibrionaceae</taxon>
        <taxon>Vibrio</taxon>
    </lineage>
</organism>
<dbReference type="EMBL" id="BJXJ01000027">
    <property type="protein sequence ID" value="GEM76579.1"/>
    <property type="molecule type" value="Genomic_DNA"/>
</dbReference>
<keyword evidence="1" id="KW-0732">Signal</keyword>
<name>A0A511QGZ6_9VIBR</name>
<accession>A0A511QGZ6</accession>
<reference evidence="2 3" key="1">
    <citation type="submission" date="2019-07" db="EMBL/GenBank/DDBJ databases">
        <title>Whole genome shotgun sequence of Vibrio sagamiensis NBRC 104589.</title>
        <authorList>
            <person name="Hosoyama A."/>
            <person name="Uohara A."/>
            <person name="Ohji S."/>
            <person name="Ichikawa N."/>
        </authorList>
    </citation>
    <scope>NUCLEOTIDE SEQUENCE [LARGE SCALE GENOMIC DNA]</scope>
    <source>
        <strain evidence="2 3">NBRC 104589</strain>
    </source>
</reference>
<gene>
    <name evidence="2" type="ORF">VSA01S_26910</name>
</gene>